<dbReference type="GO" id="GO:0005886">
    <property type="term" value="C:plasma membrane"/>
    <property type="evidence" value="ECO:0007669"/>
    <property type="project" value="TreeGrafter"/>
</dbReference>
<dbReference type="InterPro" id="IPR009686">
    <property type="entry name" value="Senescence/spartin_C"/>
</dbReference>
<evidence type="ECO:0000259" key="2">
    <source>
        <dbReference type="Pfam" id="PF06911"/>
    </source>
</evidence>
<keyword evidence="4" id="KW-1185">Reference proteome</keyword>
<organism evidence="3 4">
    <name type="scientific">Bugula neritina</name>
    <name type="common">Brown bryozoan</name>
    <name type="synonym">Sertularia neritina</name>
    <dbReference type="NCBI Taxonomy" id="10212"/>
    <lineage>
        <taxon>Eukaryota</taxon>
        <taxon>Metazoa</taxon>
        <taxon>Spiralia</taxon>
        <taxon>Lophotrochozoa</taxon>
        <taxon>Bryozoa</taxon>
        <taxon>Gymnolaemata</taxon>
        <taxon>Cheilostomatida</taxon>
        <taxon>Flustrina</taxon>
        <taxon>Buguloidea</taxon>
        <taxon>Bugulidae</taxon>
        <taxon>Bugula</taxon>
    </lineage>
</organism>
<comment type="caution">
    <text evidence="3">The sequence shown here is derived from an EMBL/GenBank/DDBJ whole genome shotgun (WGS) entry which is preliminary data.</text>
</comment>
<accession>A0A7J7J5K2</accession>
<dbReference type="Proteomes" id="UP000593567">
    <property type="component" value="Unassembled WGS sequence"/>
</dbReference>
<dbReference type="GO" id="GO:0030514">
    <property type="term" value="P:negative regulation of BMP signaling pathway"/>
    <property type="evidence" value="ECO:0007669"/>
    <property type="project" value="TreeGrafter"/>
</dbReference>
<feature type="domain" description="Senescence" evidence="2">
    <location>
        <begin position="122"/>
        <end position="316"/>
    </location>
</feature>
<name>A0A7J7J5K2_BUGNE</name>
<gene>
    <name evidence="3" type="ORF">EB796_020300</name>
</gene>
<dbReference type="PANTHER" id="PTHR21068:SF43">
    <property type="entry name" value="SPARTIN"/>
    <property type="match status" value="1"/>
</dbReference>
<dbReference type="Pfam" id="PF06911">
    <property type="entry name" value="Senescence"/>
    <property type="match status" value="1"/>
</dbReference>
<evidence type="ECO:0000313" key="4">
    <source>
        <dbReference type="Proteomes" id="UP000593567"/>
    </source>
</evidence>
<evidence type="ECO:0000256" key="1">
    <source>
        <dbReference type="SAM" id="MobiDB-lite"/>
    </source>
</evidence>
<dbReference type="PANTHER" id="PTHR21068">
    <property type="entry name" value="SPARTIN"/>
    <property type="match status" value="1"/>
</dbReference>
<dbReference type="EMBL" id="VXIV02003049">
    <property type="protein sequence ID" value="KAF6021393.1"/>
    <property type="molecule type" value="Genomic_DNA"/>
</dbReference>
<reference evidence="3" key="1">
    <citation type="submission" date="2020-06" db="EMBL/GenBank/DDBJ databases">
        <title>Draft genome of Bugula neritina, a colonial animal packing powerful symbionts and potential medicines.</title>
        <authorList>
            <person name="Rayko M."/>
        </authorList>
    </citation>
    <scope>NUCLEOTIDE SEQUENCE [LARGE SCALE GENOMIC DNA]</scope>
    <source>
        <strain evidence="3">Kwan_BN1</strain>
    </source>
</reference>
<protein>
    <submittedName>
        <fullName evidence="3">SPG20</fullName>
    </submittedName>
</protein>
<sequence>MIGEFTLPLVEGLTPCVQSSDGSYVFPDVTSPDDGAAVGIKLADRTNTDTVDTFQALLVSLTAPPSSAEDMRTPAAAVTSQPAAQPASLSQYDATQSPAQPANTLHSDTTQPPTYMPTSYSSAAEWVSWGLEKGAEKVGVALAYGGEKLRRNLRPSSQERQLDDRHRKCLSVARIGTSVTLQVSSAIVRTLGDATMTLGKKVTPHIKTQAKKLLPNNVTKPLTTTDETGRSKADDIIEVAGAGVKGFGVVYLSLEEAAKALGRCLASQTRDTVSHKYGQQYGEAAENALYTAGNTALAAHNITQLGPKAIAKKAAKDTAKAVITMPREKPPDGAAN</sequence>
<proteinExistence type="predicted"/>
<feature type="region of interest" description="Disordered" evidence="1">
    <location>
        <begin position="64"/>
        <end position="117"/>
    </location>
</feature>
<dbReference type="OrthoDB" id="20821at2759"/>
<feature type="compositionally biased region" description="Polar residues" evidence="1">
    <location>
        <begin position="78"/>
        <end position="117"/>
    </location>
</feature>
<dbReference type="GO" id="GO:0051301">
    <property type="term" value="P:cell division"/>
    <property type="evidence" value="ECO:0007669"/>
    <property type="project" value="TreeGrafter"/>
</dbReference>
<dbReference type="InterPro" id="IPR045036">
    <property type="entry name" value="Spartin-like"/>
</dbReference>
<evidence type="ECO:0000313" key="3">
    <source>
        <dbReference type="EMBL" id="KAF6021393.1"/>
    </source>
</evidence>
<dbReference type="AlphaFoldDB" id="A0A7J7J5K2"/>